<evidence type="ECO:0000313" key="10">
    <source>
        <dbReference type="Proteomes" id="UP000321325"/>
    </source>
</evidence>
<dbReference type="InterPro" id="IPR036188">
    <property type="entry name" value="FAD/NAD-bd_sf"/>
</dbReference>
<dbReference type="PROSITE" id="PS51318">
    <property type="entry name" value="TAT"/>
    <property type="match status" value="1"/>
</dbReference>
<reference evidence="8 10" key="2">
    <citation type="submission" date="2019-08" db="EMBL/GenBank/DDBJ databases">
        <title>Rapid identification of Enteric Bacteria from Whole Genome Sequences (WGS) using Average Nucleotide Identity (ANI).</title>
        <authorList>
            <person name="Lane C."/>
        </authorList>
    </citation>
    <scope>NUCLEOTIDE SEQUENCE [LARGE SCALE GENOMIC DNA]</scope>
    <source>
        <strain evidence="8 10">2010D-8464</strain>
    </source>
</reference>
<dbReference type="SUPFAM" id="SSF51905">
    <property type="entry name" value="FAD/NAD(P)-binding domain"/>
    <property type="match status" value="1"/>
</dbReference>
<protein>
    <submittedName>
        <fullName evidence="7">Flavocytochrome c</fullName>
    </submittedName>
</protein>
<feature type="domain" description="FAD-dependent oxidoreductase 2 FAD-binding" evidence="6">
    <location>
        <begin position="41"/>
        <end position="479"/>
    </location>
</feature>
<dbReference type="EMBL" id="CP037746">
    <property type="protein sequence ID" value="QBL13369.1"/>
    <property type="molecule type" value="Genomic_DNA"/>
</dbReference>
<evidence type="ECO:0000256" key="1">
    <source>
        <dbReference type="ARBA" id="ARBA00001974"/>
    </source>
</evidence>
<evidence type="ECO:0000313" key="9">
    <source>
        <dbReference type="Proteomes" id="UP000293421"/>
    </source>
</evidence>
<evidence type="ECO:0000256" key="2">
    <source>
        <dbReference type="ARBA" id="ARBA00022630"/>
    </source>
</evidence>
<comment type="similarity">
    <text evidence="5">Belongs to the FAD-dependent oxidoreductase 2 family. FRD/SDH subfamily.</text>
</comment>
<name>A0AAE5YIY3_9BACT</name>
<keyword evidence="2 5" id="KW-0285">Flavoprotein</keyword>
<dbReference type="EMBL" id="VRMB01000009">
    <property type="protein sequence ID" value="TXK70405.1"/>
    <property type="molecule type" value="Genomic_DNA"/>
</dbReference>
<dbReference type="GO" id="GO:0010181">
    <property type="term" value="F:FMN binding"/>
    <property type="evidence" value="ECO:0007669"/>
    <property type="project" value="InterPro"/>
</dbReference>
<gene>
    <name evidence="7" type="ORF">A9460_03115</name>
    <name evidence="8" type="ORF">FVD15_02800</name>
</gene>
<evidence type="ECO:0000256" key="3">
    <source>
        <dbReference type="ARBA" id="ARBA00022827"/>
    </source>
</evidence>
<evidence type="ECO:0000313" key="7">
    <source>
        <dbReference type="EMBL" id="QBL13369.1"/>
    </source>
</evidence>
<keyword evidence="4 5" id="KW-0560">Oxidoreductase</keyword>
<dbReference type="GO" id="GO:0016491">
    <property type="term" value="F:oxidoreductase activity"/>
    <property type="evidence" value="ECO:0007669"/>
    <property type="project" value="UniProtKB-KW"/>
</dbReference>
<dbReference type="InterPro" id="IPR003953">
    <property type="entry name" value="FAD-dep_OxRdtase_2_FAD-bd"/>
</dbReference>
<dbReference type="Proteomes" id="UP000293421">
    <property type="component" value="Chromosome"/>
</dbReference>
<evidence type="ECO:0000313" key="8">
    <source>
        <dbReference type="EMBL" id="TXK70405.1"/>
    </source>
</evidence>
<dbReference type="SUPFAM" id="SSF56425">
    <property type="entry name" value="Succinate dehydrogenase/fumarate reductase flavoprotein, catalytic domain"/>
    <property type="match status" value="1"/>
</dbReference>
<dbReference type="InterPro" id="IPR027477">
    <property type="entry name" value="Succ_DH/fumarate_Rdtase_cat_sf"/>
</dbReference>
<keyword evidence="3 5" id="KW-0274">FAD</keyword>
<dbReference type="Gene3D" id="3.50.50.60">
    <property type="entry name" value="FAD/NAD(P)-binding domain"/>
    <property type="match status" value="1"/>
</dbReference>
<dbReference type="RefSeq" id="WP_039665701.1">
    <property type="nucleotide sequence ID" value="NZ_CP037746.1"/>
</dbReference>
<evidence type="ECO:0000256" key="4">
    <source>
        <dbReference type="ARBA" id="ARBA00023002"/>
    </source>
</evidence>
<reference evidence="7 9" key="1">
    <citation type="submission" date="2019-02" db="EMBL/GenBank/DDBJ databases">
        <title>Use of ANI for Rapid Identification of Enteric Bacteria.</title>
        <authorList>
            <person name="Pruckler J."/>
            <person name="Lane C."/>
            <person name="Aubert R."/>
        </authorList>
    </citation>
    <scope>NUCLEOTIDE SEQUENCE [LARGE SCALE GENOMIC DNA]</scope>
    <source>
        <strain evidence="7 9">2014D-0083</strain>
    </source>
</reference>
<dbReference type="Gene3D" id="3.90.700.10">
    <property type="entry name" value="Succinate dehydrogenase/fumarate reductase flavoprotein, catalytic domain"/>
    <property type="match status" value="1"/>
</dbReference>
<dbReference type="AlphaFoldDB" id="A0AAE5YIY3"/>
<dbReference type="GeneID" id="66287676"/>
<organism evidence="7 9">
    <name type="scientific">Campylobacter volucris</name>
    <dbReference type="NCBI Taxonomy" id="1031542"/>
    <lineage>
        <taxon>Bacteria</taxon>
        <taxon>Pseudomonadati</taxon>
        <taxon>Campylobacterota</taxon>
        <taxon>Epsilonproteobacteria</taxon>
        <taxon>Campylobacterales</taxon>
        <taxon>Campylobacteraceae</taxon>
        <taxon>Campylobacter</taxon>
    </lineage>
</organism>
<dbReference type="NCBIfam" id="TIGR01813">
    <property type="entry name" value="flavo_cyto_c"/>
    <property type="match status" value="1"/>
</dbReference>
<dbReference type="PANTHER" id="PTHR43400:SF7">
    <property type="entry name" value="FAD-DEPENDENT OXIDOREDUCTASE 2 FAD BINDING DOMAIN-CONTAINING PROTEIN"/>
    <property type="match status" value="1"/>
</dbReference>
<keyword evidence="10" id="KW-1185">Reference proteome</keyword>
<dbReference type="PANTHER" id="PTHR43400">
    <property type="entry name" value="FUMARATE REDUCTASE"/>
    <property type="match status" value="1"/>
</dbReference>
<comment type="cofactor">
    <cofactor evidence="1">
        <name>FAD</name>
        <dbReference type="ChEBI" id="CHEBI:57692"/>
    </cofactor>
</comment>
<dbReference type="Pfam" id="PF00890">
    <property type="entry name" value="FAD_binding_2"/>
    <property type="match status" value="1"/>
</dbReference>
<dbReference type="Proteomes" id="UP000321325">
    <property type="component" value="Unassembled WGS sequence"/>
</dbReference>
<sequence length="499" mass="55108">MEKLSRRGFIKLATASAISTPLILNASPNQTSKINFDEIYDVIVVGSGISGHICATYLAKNKLNVLMIEKMDRIGGNSALSQQDFAVMGSDLQKKENIQDSVELFLKDLNKVGQGYNHKEQSLRLVKHSNEAYEFAKSCGIKYSDKLKFLGGHSVPRTIQTIGGGGQAIQTIHQTFLKEGGKFKKETKCDEILKNEQGEVIGIKVRENYRFNRELRNDDRENTSGNTKTYQARLAVVFATGGFSRDVEYRSIANPRLKLAYTPSNLGQTAGALKIMAKAGGNPVQTALSRFSFGIPTEDLIYGIIVDDRSQRFLNEDGDRQVLSNKILSHMDTINTTNYPIVIFDSNGFANSHDPRRMNSFITSGKMHKFQTLEELSTYFDLNLDTLKQTIAKYEEGLKNNKDEFGKDLSKSKNSGINKAPFYAMKAAPSLSYTPGGIFIDTNMKVLSLQDNAPIPNLYAIGEATGGVHGASRLTSCSIPDCMTSGLLCAKNIINEKKI</sequence>
<dbReference type="InterPro" id="IPR006311">
    <property type="entry name" value="TAT_signal"/>
</dbReference>
<accession>A0AAE5YIY3</accession>
<dbReference type="InterPro" id="IPR010960">
    <property type="entry name" value="Flavocytochrome_c"/>
</dbReference>
<dbReference type="InterPro" id="IPR050315">
    <property type="entry name" value="FAD-oxidoreductase_2"/>
</dbReference>
<evidence type="ECO:0000256" key="5">
    <source>
        <dbReference type="RuleBase" id="RU366062"/>
    </source>
</evidence>
<evidence type="ECO:0000259" key="6">
    <source>
        <dbReference type="Pfam" id="PF00890"/>
    </source>
</evidence>
<proteinExistence type="inferred from homology"/>